<accession>A0A419XB01</accession>
<reference evidence="2 3" key="1">
    <citation type="submission" date="2018-09" db="EMBL/GenBank/DDBJ databases">
        <title>Genomic Encyclopedia of Archaeal and Bacterial Type Strains, Phase II (KMG-II): from individual species to whole genera.</title>
        <authorList>
            <person name="Goeker M."/>
        </authorList>
    </citation>
    <scope>NUCLEOTIDE SEQUENCE [LARGE SCALE GENOMIC DNA]</scope>
    <source>
        <strain evidence="2 3">DSM 21950</strain>
    </source>
</reference>
<gene>
    <name evidence="2" type="ORF">BXY64_1955</name>
</gene>
<protein>
    <submittedName>
        <fullName evidence="2">Bacteriocin-like protein</fullName>
    </submittedName>
</protein>
<dbReference type="Proteomes" id="UP000284531">
    <property type="component" value="Unassembled WGS sequence"/>
</dbReference>
<evidence type="ECO:0000313" key="2">
    <source>
        <dbReference type="EMBL" id="RKE04924.1"/>
    </source>
</evidence>
<sequence length="40" mass="4650">MNFYEEQLTNEELNKVLGGLDPEEDNSTNLDYDDAEEEIL</sequence>
<organism evidence="2 3">
    <name type="scientific">Marinifilum flexuosum</name>
    <dbReference type="NCBI Taxonomy" id="1117708"/>
    <lineage>
        <taxon>Bacteria</taxon>
        <taxon>Pseudomonadati</taxon>
        <taxon>Bacteroidota</taxon>
        <taxon>Bacteroidia</taxon>
        <taxon>Marinilabiliales</taxon>
        <taxon>Marinifilaceae</taxon>
    </lineage>
</organism>
<dbReference type="EMBL" id="RAPQ01000008">
    <property type="protein sequence ID" value="RKE04924.1"/>
    <property type="molecule type" value="Genomic_DNA"/>
</dbReference>
<dbReference type="RefSeq" id="WP_262706509.1">
    <property type="nucleotide sequence ID" value="NZ_RAPQ01000008.1"/>
</dbReference>
<dbReference type="AlphaFoldDB" id="A0A419XB01"/>
<evidence type="ECO:0000256" key="1">
    <source>
        <dbReference type="SAM" id="MobiDB-lite"/>
    </source>
</evidence>
<proteinExistence type="predicted"/>
<feature type="compositionally biased region" description="Acidic residues" evidence="1">
    <location>
        <begin position="21"/>
        <end position="40"/>
    </location>
</feature>
<comment type="caution">
    <text evidence="2">The sequence shown here is derived from an EMBL/GenBank/DDBJ whole genome shotgun (WGS) entry which is preliminary data.</text>
</comment>
<keyword evidence="3" id="KW-1185">Reference proteome</keyword>
<evidence type="ECO:0000313" key="3">
    <source>
        <dbReference type="Proteomes" id="UP000284531"/>
    </source>
</evidence>
<name>A0A419XB01_9BACT</name>
<feature type="region of interest" description="Disordered" evidence="1">
    <location>
        <begin position="15"/>
        <end position="40"/>
    </location>
</feature>